<gene>
    <name evidence="1" type="ORF">ACFSC7_14820</name>
</gene>
<evidence type="ECO:0000313" key="1">
    <source>
        <dbReference type="EMBL" id="MFD1696789.1"/>
    </source>
</evidence>
<keyword evidence="2" id="KW-1185">Reference proteome</keyword>
<reference evidence="2" key="1">
    <citation type="journal article" date="2019" name="Int. J. Syst. Evol. Microbiol.">
        <title>The Global Catalogue of Microorganisms (GCM) 10K type strain sequencing project: providing services to taxonomists for standard genome sequencing and annotation.</title>
        <authorList>
            <consortium name="The Broad Institute Genomics Platform"/>
            <consortium name="The Broad Institute Genome Sequencing Center for Infectious Disease"/>
            <person name="Wu L."/>
            <person name="Ma J."/>
        </authorList>
    </citation>
    <scope>NUCLEOTIDE SEQUENCE [LARGE SCALE GENOMIC DNA]</scope>
    <source>
        <strain evidence="2">JCM 3369</strain>
    </source>
</reference>
<dbReference type="RefSeq" id="WP_149894327.1">
    <property type="nucleotide sequence ID" value="NZ_JBHUFA010000009.1"/>
</dbReference>
<dbReference type="EMBL" id="JBHUFA010000009">
    <property type="protein sequence ID" value="MFD1696789.1"/>
    <property type="molecule type" value="Genomic_DNA"/>
</dbReference>
<comment type="caution">
    <text evidence="1">The sequence shown here is derived from an EMBL/GenBank/DDBJ whole genome shotgun (WGS) entry which is preliminary data.</text>
</comment>
<protein>
    <submittedName>
        <fullName evidence="1">Uncharacterized protein</fullName>
    </submittedName>
</protein>
<proteinExistence type="predicted"/>
<name>A0ABW4JXB8_9HYPH</name>
<accession>A0ABW4JXB8</accession>
<evidence type="ECO:0000313" key="2">
    <source>
        <dbReference type="Proteomes" id="UP001597327"/>
    </source>
</evidence>
<organism evidence="1 2">
    <name type="scientific">Roseibium aestuarii</name>
    <dbReference type="NCBI Taxonomy" id="2600299"/>
    <lineage>
        <taxon>Bacteria</taxon>
        <taxon>Pseudomonadati</taxon>
        <taxon>Pseudomonadota</taxon>
        <taxon>Alphaproteobacteria</taxon>
        <taxon>Hyphomicrobiales</taxon>
        <taxon>Stappiaceae</taxon>
        <taxon>Roseibium</taxon>
    </lineage>
</organism>
<sequence length="113" mass="12568">MAIDRRAQAYAEQFHAVFLSRYIGAAKAGRFDIIPESIREPIKAYVEGRQSSSNVDATKWVKSALYEYRVKNGRDCPLPPEFQTTGQAVRQQAANATVKGIGAILREALKLAR</sequence>
<dbReference type="Proteomes" id="UP001597327">
    <property type="component" value="Unassembled WGS sequence"/>
</dbReference>